<sequence>MKLIQTMPAQWKMQDRIIANDLGNGKFFSILLMKKIYNPFFIKGLSTSTFSWLCLYDGNRLFMMTILGLGHIDTVELTAGRMLIDVDTRKPLTFTRKIASLEGEEGDRTGVFARVQLPMNEVSRQSLLRDEKPFEKCDLYGRFDYGKSSRLSNSLTRKESHADGFMKDAWASHYRNDAQKYRHGREHSGYDDKKPERLHVRVMVRRGSKNTSRRHL</sequence>
<protein>
    <recommendedName>
        <fullName evidence="3">DUF4283 domain-containing protein</fullName>
    </recommendedName>
</protein>
<evidence type="ECO:0000313" key="2">
    <source>
        <dbReference type="Proteomes" id="UP000032141"/>
    </source>
</evidence>
<reference evidence="1" key="2">
    <citation type="submission" date="2015-03" db="UniProtKB">
        <authorList>
            <consortium name="EnsemblPlants"/>
        </authorList>
    </citation>
    <scope>IDENTIFICATION</scope>
</reference>
<organism evidence="1 2">
    <name type="scientific">Brassica oleracea var. oleracea</name>
    <dbReference type="NCBI Taxonomy" id="109376"/>
    <lineage>
        <taxon>Eukaryota</taxon>
        <taxon>Viridiplantae</taxon>
        <taxon>Streptophyta</taxon>
        <taxon>Embryophyta</taxon>
        <taxon>Tracheophyta</taxon>
        <taxon>Spermatophyta</taxon>
        <taxon>Magnoliopsida</taxon>
        <taxon>eudicotyledons</taxon>
        <taxon>Gunneridae</taxon>
        <taxon>Pentapetalae</taxon>
        <taxon>rosids</taxon>
        <taxon>malvids</taxon>
        <taxon>Brassicales</taxon>
        <taxon>Brassicaceae</taxon>
        <taxon>Brassiceae</taxon>
        <taxon>Brassica</taxon>
    </lineage>
</organism>
<evidence type="ECO:0000313" key="1">
    <source>
        <dbReference type="EnsemblPlants" id="Bo9g086960.1"/>
    </source>
</evidence>
<dbReference type="EnsemblPlants" id="Bo9g086960.1">
    <property type="protein sequence ID" value="Bo9g086960.1"/>
    <property type="gene ID" value="Bo9g086960"/>
</dbReference>
<accession>A0A0D3E8U1</accession>
<reference evidence="1 2" key="1">
    <citation type="journal article" date="2014" name="Genome Biol.">
        <title>Transcriptome and methylome profiling reveals relics of genome dominance in the mesopolyploid Brassica oleracea.</title>
        <authorList>
            <person name="Parkin I.A."/>
            <person name="Koh C."/>
            <person name="Tang H."/>
            <person name="Robinson S.J."/>
            <person name="Kagale S."/>
            <person name="Clarke W.E."/>
            <person name="Town C.D."/>
            <person name="Nixon J."/>
            <person name="Krishnakumar V."/>
            <person name="Bidwell S.L."/>
            <person name="Denoeud F."/>
            <person name="Belcram H."/>
            <person name="Links M.G."/>
            <person name="Just J."/>
            <person name="Clarke C."/>
            <person name="Bender T."/>
            <person name="Huebert T."/>
            <person name="Mason A.S."/>
            <person name="Pires J.C."/>
            <person name="Barker G."/>
            <person name="Moore J."/>
            <person name="Walley P.G."/>
            <person name="Manoli S."/>
            <person name="Batley J."/>
            <person name="Edwards D."/>
            <person name="Nelson M.N."/>
            <person name="Wang X."/>
            <person name="Paterson A.H."/>
            <person name="King G."/>
            <person name="Bancroft I."/>
            <person name="Chalhoub B."/>
            <person name="Sharpe A.G."/>
        </authorList>
    </citation>
    <scope>NUCLEOTIDE SEQUENCE</scope>
    <source>
        <strain evidence="1 2">cv. TO1000</strain>
    </source>
</reference>
<dbReference type="Gramene" id="Bo9g086960.1">
    <property type="protein sequence ID" value="Bo9g086960.1"/>
    <property type="gene ID" value="Bo9g086960"/>
</dbReference>
<dbReference type="Proteomes" id="UP000032141">
    <property type="component" value="Chromosome C9"/>
</dbReference>
<proteinExistence type="predicted"/>
<name>A0A0D3E8U1_BRAOL</name>
<dbReference type="AlphaFoldDB" id="A0A0D3E8U1"/>
<keyword evidence="2" id="KW-1185">Reference proteome</keyword>
<evidence type="ECO:0008006" key="3">
    <source>
        <dbReference type="Google" id="ProtNLM"/>
    </source>
</evidence>
<dbReference type="HOGENOM" id="CLU_1279257_0_0_1"/>